<dbReference type="Proteomes" id="UP001159405">
    <property type="component" value="Unassembled WGS sequence"/>
</dbReference>
<reference evidence="1 2" key="1">
    <citation type="submission" date="2022-05" db="EMBL/GenBank/DDBJ databases">
        <authorList>
            <consortium name="Genoscope - CEA"/>
            <person name="William W."/>
        </authorList>
    </citation>
    <scope>NUCLEOTIDE SEQUENCE [LARGE SCALE GENOMIC DNA]</scope>
</reference>
<gene>
    <name evidence="1" type="ORF">PLOB_00019476</name>
</gene>
<evidence type="ECO:0008006" key="3">
    <source>
        <dbReference type="Google" id="ProtNLM"/>
    </source>
</evidence>
<name>A0ABN8REE0_9CNID</name>
<sequence length="114" mass="13775">MEDSQEKDYSFLENDTFPNLYHALFYERKFKSEYLERQIYERSLKSEPSILSTLSEPSIVNFMENQSEHLSKLTLYHLKKRATRRPRRAREPSRIPLLFLRGLNKKNSMLKKFV</sequence>
<accession>A0ABN8REE0</accession>
<keyword evidence="2" id="KW-1185">Reference proteome</keyword>
<evidence type="ECO:0000313" key="1">
    <source>
        <dbReference type="EMBL" id="CAH3177641.1"/>
    </source>
</evidence>
<evidence type="ECO:0000313" key="2">
    <source>
        <dbReference type="Proteomes" id="UP001159405"/>
    </source>
</evidence>
<comment type="caution">
    <text evidence="1">The sequence shown here is derived from an EMBL/GenBank/DDBJ whole genome shotgun (WGS) entry which is preliminary data.</text>
</comment>
<protein>
    <recommendedName>
        <fullName evidence="3">Maturase K</fullName>
    </recommendedName>
</protein>
<feature type="non-terminal residue" evidence="1">
    <location>
        <position position="114"/>
    </location>
</feature>
<dbReference type="EMBL" id="CALNXK010000228">
    <property type="protein sequence ID" value="CAH3177641.1"/>
    <property type="molecule type" value="Genomic_DNA"/>
</dbReference>
<organism evidence="1 2">
    <name type="scientific">Porites lobata</name>
    <dbReference type="NCBI Taxonomy" id="104759"/>
    <lineage>
        <taxon>Eukaryota</taxon>
        <taxon>Metazoa</taxon>
        <taxon>Cnidaria</taxon>
        <taxon>Anthozoa</taxon>
        <taxon>Hexacorallia</taxon>
        <taxon>Scleractinia</taxon>
        <taxon>Fungiina</taxon>
        <taxon>Poritidae</taxon>
        <taxon>Porites</taxon>
    </lineage>
</organism>
<proteinExistence type="predicted"/>